<evidence type="ECO:0000256" key="1">
    <source>
        <dbReference type="SAM" id="MobiDB-lite"/>
    </source>
</evidence>
<proteinExistence type="predicted"/>
<dbReference type="OrthoDB" id="78484at2157"/>
<keyword evidence="4" id="KW-1185">Reference proteome</keyword>
<feature type="region of interest" description="Disordered" evidence="1">
    <location>
        <begin position="38"/>
        <end position="57"/>
    </location>
</feature>
<feature type="transmembrane region" description="Helical" evidence="2">
    <location>
        <begin position="143"/>
        <end position="160"/>
    </location>
</feature>
<accession>A0A166CU25</accession>
<organism evidence="3 4">
    <name type="scientific">Methanobrevibacter cuticularis</name>
    <dbReference type="NCBI Taxonomy" id="47311"/>
    <lineage>
        <taxon>Archaea</taxon>
        <taxon>Methanobacteriati</taxon>
        <taxon>Methanobacteriota</taxon>
        <taxon>Methanomada group</taxon>
        <taxon>Methanobacteria</taxon>
        <taxon>Methanobacteriales</taxon>
        <taxon>Methanobacteriaceae</taxon>
        <taxon>Methanobrevibacter</taxon>
    </lineage>
</organism>
<reference evidence="3 4" key="1">
    <citation type="submission" date="2016-04" db="EMBL/GenBank/DDBJ databases">
        <title>Genome sequence of Methanobrevibacter cuticularis DSM 11139.</title>
        <authorList>
            <person name="Poehlein A."/>
            <person name="Seedorf H."/>
            <person name="Daniel R."/>
        </authorList>
    </citation>
    <scope>NUCLEOTIDE SEQUENCE [LARGE SCALE GENOMIC DNA]</scope>
    <source>
        <strain evidence="3 4">DSM 11139</strain>
    </source>
</reference>
<dbReference type="PATRIC" id="fig|47311.3.peg.616"/>
<evidence type="ECO:0000256" key="2">
    <source>
        <dbReference type="SAM" id="Phobius"/>
    </source>
</evidence>
<dbReference type="AlphaFoldDB" id="A0A166CU25"/>
<gene>
    <name evidence="3" type="ORF">MBCUT_05360</name>
</gene>
<feature type="transmembrane region" description="Helical" evidence="2">
    <location>
        <begin position="166"/>
        <end position="192"/>
    </location>
</feature>
<evidence type="ECO:0000313" key="3">
    <source>
        <dbReference type="EMBL" id="KZX16817.1"/>
    </source>
</evidence>
<feature type="compositionally biased region" description="Acidic residues" evidence="1">
    <location>
        <begin position="72"/>
        <end position="82"/>
    </location>
</feature>
<evidence type="ECO:0000313" key="4">
    <source>
        <dbReference type="Proteomes" id="UP000077275"/>
    </source>
</evidence>
<name>A0A166CU25_9EURY</name>
<sequence>MNNEEAPNFCPICGDPIKDKKTNFCPNCGTKLRENNFTSVESSNKVESRPIHSEWNGKSSNKLGYESLSGSEDGENSSDMEFESLNSGNGGKSLNEIETKAVTTEKNDENSNSIESQPINNPIARRINTSHARYVNYYKNPKLALVLSLFLVCLGQFYNGQILKGVLFMILTLFLSDINGLLGVLALLYSAYDAYENAKKINENNGNYFYDENLVVGGDLNEN</sequence>
<dbReference type="Proteomes" id="UP000077275">
    <property type="component" value="Unassembled WGS sequence"/>
</dbReference>
<keyword evidence="2" id="KW-0812">Transmembrane</keyword>
<comment type="caution">
    <text evidence="3">The sequence shown here is derived from an EMBL/GenBank/DDBJ whole genome shotgun (WGS) entry which is preliminary data.</text>
</comment>
<protein>
    <submittedName>
        <fullName evidence="3">TM2 domain protein</fullName>
    </submittedName>
</protein>
<dbReference type="RefSeq" id="WP_169805379.1">
    <property type="nucleotide sequence ID" value="NZ_LWMW01000086.1"/>
</dbReference>
<dbReference type="EMBL" id="LWMW01000086">
    <property type="protein sequence ID" value="KZX16817.1"/>
    <property type="molecule type" value="Genomic_DNA"/>
</dbReference>
<dbReference type="STRING" id="47311.MBCUT_05360"/>
<feature type="region of interest" description="Disordered" evidence="1">
    <location>
        <begin position="62"/>
        <end position="95"/>
    </location>
</feature>
<keyword evidence="2" id="KW-1133">Transmembrane helix</keyword>
<keyword evidence="2" id="KW-0472">Membrane</keyword>